<evidence type="ECO:0000313" key="13">
    <source>
        <dbReference type="Proteomes" id="UP000647416"/>
    </source>
</evidence>
<evidence type="ECO:0000256" key="7">
    <source>
        <dbReference type="ARBA" id="ARBA00022777"/>
    </source>
</evidence>
<dbReference type="RefSeq" id="WP_262431650.1">
    <property type="nucleotide sequence ID" value="NZ_JACRTE010000004.1"/>
</dbReference>
<evidence type="ECO:0000256" key="11">
    <source>
        <dbReference type="HAMAP-Rule" id="MF_00109"/>
    </source>
</evidence>
<organism evidence="12 13">
    <name type="scientific">Qingrenia yutianensis</name>
    <dbReference type="NCBI Taxonomy" id="2763676"/>
    <lineage>
        <taxon>Bacteria</taxon>
        <taxon>Bacillati</taxon>
        <taxon>Bacillota</taxon>
        <taxon>Clostridia</taxon>
        <taxon>Eubacteriales</taxon>
        <taxon>Oscillospiraceae</taxon>
        <taxon>Qingrenia</taxon>
    </lineage>
</organism>
<dbReference type="CDD" id="cd00464">
    <property type="entry name" value="SK"/>
    <property type="match status" value="1"/>
</dbReference>
<dbReference type="Pfam" id="PF01202">
    <property type="entry name" value="SKI"/>
    <property type="match status" value="1"/>
</dbReference>
<keyword evidence="11" id="KW-0479">Metal-binding</keyword>
<feature type="binding site" evidence="11">
    <location>
        <position position="132"/>
    </location>
    <ligand>
        <name>substrate</name>
    </ligand>
</feature>
<evidence type="ECO:0000256" key="10">
    <source>
        <dbReference type="ARBA" id="ARBA00048567"/>
    </source>
</evidence>
<dbReference type="PRINTS" id="PR01100">
    <property type="entry name" value="SHIKIMTKNASE"/>
</dbReference>
<dbReference type="GO" id="GO:0005829">
    <property type="term" value="C:cytosol"/>
    <property type="evidence" value="ECO:0007669"/>
    <property type="project" value="TreeGrafter"/>
</dbReference>
<comment type="subcellular location">
    <subcellularLocation>
        <location evidence="11">Cytoplasm</location>
    </subcellularLocation>
</comment>
<keyword evidence="7 11" id="KW-0418">Kinase</keyword>
<reference evidence="12" key="1">
    <citation type="submission" date="2020-08" db="EMBL/GenBank/DDBJ databases">
        <title>Genome public.</title>
        <authorList>
            <person name="Liu C."/>
            <person name="Sun Q."/>
        </authorList>
    </citation>
    <scope>NUCLEOTIDE SEQUENCE</scope>
    <source>
        <strain evidence="12">NSJ-50</strain>
    </source>
</reference>
<dbReference type="PROSITE" id="PS01128">
    <property type="entry name" value="SHIKIMATE_KINASE"/>
    <property type="match status" value="1"/>
</dbReference>
<comment type="caution">
    <text evidence="12">The sequence shown here is derived from an EMBL/GenBank/DDBJ whole genome shotgun (WGS) entry which is preliminary data.</text>
</comment>
<feature type="binding site" evidence="11">
    <location>
        <begin position="11"/>
        <end position="16"/>
    </location>
    <ligand>
        <name>ATP</name>
        <dbReference type="ChEBI" id="CHEBI:30616"/>
    </ligand>
</feature>
<dbReference type="GO" id="GO:0004765">
    <property type="term" value="F:shikimate kinase activity"/>
    <property type="evidence" value="ECO:0007669"/>
    <property type="project" value="UniProtKB-UniRule"/>
</dbReference>
<keyword evidence="4 11" id="KW-0028">Amino-acid biosynthesis</keyword>
<feature type="binding site" evidence="11">
    <location>
        <position position="15"/>
    </location>
    <ligand>
        <name>Mg(2+)</name>
        <dbReference type="ChEBI" id="CHEBI:18420"/>
    </ligand>
</feature>
<dbReference type="InterPro" id="IPR027417">
    <property type="entry name" value="P-loop_NTPase"/>
</dbReference>
<dbReference type="InterPro" id="IPR000623">
    <property type="entry name" value="Shikimate_kinase/TSH1"/>
</dbReference>
<comment type="catalytic activity">
    <reaction evidence="10 11">
        <text>shikimate + ATP = 3-phosphoshikimate + ADP + H(+)</text>
        <dbReference type="Rhea" id="RHEA:13121"/>
        <dbReference type="ChEBI" id="CHEBI:15378"/>
        <dbReference type="ChEBI" id="CHEBI:30616"/>
        <dbReference type="ChEBI" id="CHEBI:36208"/>
        <dbReference type="ChEBI" id="CHEBI:145989"/>
        <dbReference type="ChEBI" id="CHEBI:456216"/>
        <dbReference type="EC" id="2.7.1.71"/>
    </reaction>
</comment>
<protein>
    <recommendedName>
        <fullName evidence="3 11">Shikimate kinase</fullName>
        <shortName evidence="11">SK</shortName>
        <ecNumber evidence="3 11">2.7.1.71</ecNumber>
    </recommendedName>
</protein>
<evidence type="ECO:0000256" key="5">
    <source>
        <dbReference type="ARBA" id="ARBA00022679"/>
    </source>
</evidence>
<evidence type="ECO:0000256" key="2">
    <source>
        <dbReference type="ARBA" id="ARBA00006997"/>
    </source>
</evidence>
<keyword evidence="9 11" id="KW-0057">Aromatic amino acid biosynthesis</keyword>
<dbReference type="HAMAP" id="MF_00109">
    <property type="entry name" value="Shikimate_kinase"/>
    <property type="match status" value="1"/>
</dbReference>
<keyword evidence="6 11" id="KW-0547">Nucleotide-binding</keyword>
<feature type="binding site" evidence="11">
    <location>
        <position position="79"/>
    </location>
    <ligand>
        <name>substrate</name>
    </ligand>
</feature>
<dbReference type="GO" id="GO:0009423">
    <property type="term" value="P:chorismate biosynthetic process"/>
    <property type="evidence" value="ECO:0007669"/>
    <property type="project" value="UniProtKB-UniRule"/>
</dbReference>
<name>A0A926IS73_9FIRM</name>
<comment type="function">
    <text evidence="11">Catalyzes the specific phosphorylation of the 3-hydroxyl group of shikimic acid using ATP as a cosubstrate.</text>
</comment>
<dbReference type="PANTHER" id="PTHR21087:SF16">
    <property type="entry name" value="SHIKIMATE KINASE 1, CHLOROPLASTIC"/>
    <property type="match status" value="1"/>
</dbReference>
<keyword evidence="11" id="KW-0963">Cytoplasm</keyword>
<dbReference type="InterPro" id="IPR023000">
    <property type="entry name" value="Shikimate_kinase_CS"/>
</dbReference>
<comment type="pathway">
    <text evidence="1 11">Metabolic intermediate biosynthesis; chorismate biosynthesis; chorismate from D-erythrose 4-phosphate and phosphoenolpyruvate: step 5/7.</text>
</comment>
<keyword evidence="8 11" id="KW-0067">ATP-binding</keyword>
<sequence length="166" mass="18750">MNNIYFIGMPGCGKTTLAKSASKEFSKEYTDLDEYIEQKLKMTIPEIFEKHGEDFFRKCESECLSEIAEKDGIFVAAGGGIVKNAKNIEIMKNSGKIVFIDTPPENILKNSALLNRPLLKDKTAIFKLYGERKDLYFSAADFVCVNTGSEDEAKEKIFEILRKIVK</sequence>
<comment type="cofactor">
    <cofactor evidence="11">
        <name>Mg(2+)</name>
        <dbReference type="ChEBI" id="CHEBI:18420"/>
    </cofactor>
    <text evidence="11">Binds 1 Mg(2+) ion per subunit.</text>
</comment>
<evidence type="ECO:0000256" key="9">
    <source>
        <dbReference type="ARBA" id="ARBA00023141"/>
    </source>
</evidence>
<evidence type="ECO:0000313" key="12">
    <source>
        <dbReference type="EMBL" id="MBC8596099.1"/>
    </source>
</evidence>
<keyword evidence="11" id="KW-0460">Magnesium</keyword>
<evidence type="ECO:0000256" key="3">
    <source>
        <dbReference type="ARBA" id="ARBA00012154"/>
    </source>
</evidence>
<dbReference type="GO" id="GO:0000287">
    <property type="term" value="F:magnesium ion binding"/>
    <property type="evidence" value="ECO:0007669"/>
    <property type="project" value="UniProtKB-UniRule"/>
</dbReference>
<feature type="binding site" evidence="11">
    <location>
        <position position="33"/>
    </location>
    <ligand>
        <name>substrate</name>
    </ligand>
</feature>
<dbReference type="PANTHER" id="PTHR21087">
    <property type="entry name" value="SHIKIMATE KINASE"/>
    <property type="match status" value="1"/>
</dbReference>
<comment type="similarity">
    <text evidence="2 11">Belongs to the shikimate kinase family.</text>
</comment>
<evidence type="ECO:0000256" key="4">
    <source>
        <dbReference type="ARBA" id="ARBA00022605"/>
    </source>
</evidence>
<evidence type="ECO:0000256" key="6">
    <source>
        <dbReference type="ARBA" id="ARBA00022741"/>
    </source>
</evidence>
<feature type="binding site" evidence="11">
    <location>
        <position position="57"/>
    </location>
    <ligand>
        <name>substrate</name>
    </ligand>
</feature>
<comment type="caution">
    <text evidence="11">Lacks conserved residue(s) required for the propagation of feature annotation.</text>
</comment>
<dbReference type="SUPFAM" id="SSF52540">
    <property type="entry name" value="P-loop containing nucleoside triphosphate hydrolases"/>
    <property type="match status" value="1"/>
</dbReference>
<gene>
    <name evidence="11" type="primary">aroK</name>
    <name evidence="12" type="ORF">H8706_04355</name>
</gene>
<dbReference type="Gene3D" id="3.40.50.300">
    <property type="entry name" value="P-loop containing nucleotide triphosphate hydrolases"/>
    <property type="match status" value="1"/>
</dbReference>
<dbReference type="EC" id="2.7.1.71" evidence="3 11"/>
<dbReference type="Proteomes" id="UP000647416">
    <property type="component" value="Unassembled WGS sequence"/>
</dbReference>
<dbReference type="GO" id="GO:0009073">
    <property type="term" value="P:aromatic amino acid family biosynthetic process"/>
    <property type="evidence" value="ECO:0007669"/>
    <property type="project" value="UniProtKB-KW"/>
</dbReference>
<evidence type="ECO:0000256" key="1">
    <source>
        <dbReference type="ARBA" id="ARBA00004842"/>
    </source>
</evidence>
<dbReference type="InterPro" id="IPR031322">
    <property type="entry name" value="Shikimate/glucono_kinase"/>
</dbReference>
<keyword evidence="13" id="KW-1185">Reference proteome</keyword>
<dbReference type="GO" id="GO:0008652">
    <property type="term" value="P:amino acid biosynthetic process"/>
    <property type="evidence" value="ECO:0007669"/>
    <property type="project" value="UniProtKB-KW"/>
</dbReference>
<dbReference type="GO" id="GO:0005524">
    <property type="term" value="F:ATP binding"/>
    <property type="evidence" value="ECO:0007669"/>
    <property type="project" value="UniProtKB-UniRule"/>
</dbReference>
<keyword evidence="5 11" id="KW-0808">Transferase</keyword>
<proteinExistence type="inferred from homology"/>
<comment type="subunit">
    <text evidence="11">Monomer.</text>
</comment>
<feature type="binding site" evidence="11">
    <location>
        <position position="116"/>
    </location>
    <ligand>
        <name>ATP</name>
        <dbReference type="ChEBI" id="CHEBI:30616"/>
    </ligand>
</feature>
<accession>A0A926IS73</accession>
<dbReference type="EMBL" id="JACRTE010000004">
    <property type="protein sequence ID" value="MBC8596099.1"/>
    <property type="molecule type" value="Genomic_DNA"/>
</dbReference>
<evidence type="ECO:0000256" key="8">
    <source>
        <dbReference type="ARBA" id="ARBA00022840"/>
    </source>
</evidence>
<dbReference type="AlphaFoldDB" id="A0A926IS73"/>